<dbReference type="Pfam" id="PF14686">
    <property type="entry name" value="fn3_3"/>
    <property type="match status" value="1"/>
</dbReference>
<evidence type="ECO:0000313" key="12">
    <source>
        <dbReference type="Proteomes" id="UP001597183"/>
    </source>
</evidence>
<keyword evidence="6 8" id="KW-0732">Signal</keyword>
<dbReference type="GO" id="GO:0016829">
    <property type="term" value="F:lyase activity"/>
    <property type="evidence" value="ECO:0007669"/>
    <property type="project" value="UniProtKB-KW"/>
</dbReference>
<proteinExistence type="inferred from homology"/>
<feature type="signal peptide" evidence="8">
    <location>
        <begin position="1"/>
        <end position="30"/>
    </location>
</feature>
<dbReference type="InterPro" id="IPR029413">
    <property type="entry name" value="RG-lyase_II"/>
</dbReference>
<evidence type="ECO:0000256" key="8">
    <source>
        <dbReference type="SAM" id="SignalP"/>
    </source>
</evidence>
<dbReference type="InterPro" id="IPR051850">
    <property type="entry name" value="Polysacch_Lyase_4"/>
</dbReference>
<keyword evidence="7 11" id="KW-0456">Lyase</keyword>
<evidence type="ECO:0000256" key="4">
    <source>
        <dbReference type="ARBA" id="ARBA00012437"/>
    </source>
</evidence>
<evidence type="ECO:0000256" key="7">
    <source>
        <dbReference type="ARBA" id="ARBA00023239"/>
    </source>
</evidence>
<keyword evidence="12" id="KW-1185">Reference proteome</keyword>
<evidence type="ECO:0000259" key="9">
    <source>
        <dbReference type="Pfam" id="PF14683"/>
    </source>
</evidence>
<dbReference type="InterPro" id="IPR029411">
    <property type="entry name" value="RG-lyase_III"/>
</dbReference>
<name>A0ABW4ATM2_9ACTN</name>
<evidence type="ECO:0000259" key="10">
    <source>
        <dbReference type="Pfam" id="PF14686"/>
    </source>
</evidence>
<dbReference type="RefSeq" id="WP_317794159.1">
    <property type="nucleotide sequence ID" value="NZ_AP028461.1"/>
</dbReference>
<dbReference type="Gene3D" id="2.70.98.10">
    <property type="match status" value="1"/>
</dbReference>
<keyword evidence="5" id="KW-0964">Secreted</keyword>
<comment type="catalytic activity">
    <reaction evidence="1">
        <text>Endotype eliminative cleavage of L-alpha-rhamnopyranosyl-(1-&gt;4)-alpha-D-galactopyranosyluronic acid bonds of rhamnogalacturonan I domains in ramified hairy regions of pectin leaving L-rhamnopyranose at the reducing end and 4-deoxy-4,5-unsaturated D-galactopyranosyluronic acid at the non-reducing end.</text>
        <dbReference type="EC" id="4.2.2.23"/>
    </reaction>
</comment>
<dbReference type="SUPFAM" id="SSF74650">
    <property type="entry name" value="Galactose mutarotase-like"/>
    <property type="match status" value="1"/>
</dbReference>
<dbReference type="SUPFAM" id="SSF49452">
    <property type="entry name" value="Starch-binding domain-like"/>
    <property type="match status" value="1"/>
</dbReference>
<evidence type="ECO:0000256" key="3">
    <source>
        <dbReference type="ARBA" id="ARBA00010418"/>
    </source>
</evidence>
<comment type="subcellular location">
    <subcellularLocation>
        <location evidence="2">Secreted</location>
    </subcellularLocation>
</comment>
<organism evidence="11 12">
    <name type="scientific">Actinoplanes sichuanensis</name>
    <dbReference type="NCBI Taxonomy" id="512349"/>
    <lineage>
        <taxon>Bacteria</taxon>
        <taxon>Bacillati</taxon>
        <taxon>Actinomycetota</taxon>
        <taxon>Actinomycetes</taxon>
        <taxon>Micromonosporales</taxon>
        <taxon>Micromonosporaceae</taxon>
        <taxon>Actinoplanes</taxon>
    </lineage>
</organism>
<dbReference type="PANTHER" id="PTHR32018">
    <property type="entry name" value="RHAMNOGALACTURONATE LYASE FAMILY PROTEIN"/>
    <property type="match status" value="1"/>
</dbReference>
<reference evidence="12" key="1">
    <citation type="journal article" date="2019" name="Int. J. Syst. Evol. Microbiol.">
        <title>The Global Catalogue of Microorganisms (GCM) 10K type strain sequencing project: providing services to taxonomists for standard genome sequencing and annotation.</title>
        <authorList>
            <consortium name="The Broad Institute Genomics Platform"/>
            <consortium name="The Broad Institute Genome Sequencing Center for Infectious Disease"/>
            <person name="Wu L."/>
            <person name="Ma J."/>
        </authorList>
    </citation>
    <scope>NUCLEOTIDE SEQUENCE [LARGE SCALE GENOMIC DNA]</scope>
    <source>
        <strain evidence="12">CCM 7526</strain>
    </source>
</reference>
<gene>
    <name evidence="11" type="ORF">ACFQ5G_53705</name>
</gene>
<dbReference type="InterPro" id="IPR013784">
    <property type="entry name" value="Carb-bd-like_fold"/>
</dbReference>
<evidence type="ECO:0000256" key="2">
    <source>
        <dbReference type="ARBA" id="ARBA00004613"/>
    </source>
</evidence>
<dbReference type="EMBL" id="JBHTMK010000079">
    <property type="protein sequence ID" value="MFD1374244.1"/>
    <property type="molecule type" value="Genomic_DNA"/>
</dbReference>
<dbReference type="Proteomes" id="UP001597183">
    <property type="component" value="Unassembled WGS sequence"/>
</dbReference>
<dbReference type="InterPro" id="IPR006311">
    <property type="entry name" value="TAT_signal"/>
</dbReference>
<comment type="caution">
    <text evidence="11">The sequence shown here is derived from an EMBL/GenBank/DDBJ whole genome shotgun (WGS) entry which is preliminary data.</text>
</comment>
<dbReference type="InterPro" id="IPR011013">
    <property type="entry name" value="Gal_mutarotase_sf_dom"/>
</dbReference>
<dbReference type="Pfam" id="PF06045">
    <property type="entry name" value="Rhamnogal_lyase"/>
    <property type="match status" value="1"/>
</dbReference>
<feature type="domain" description="Rhamnogalacturonan lyase" evidence="10">
    <location>
        <begin position="388"/>
        <end position="445"/>
    </location>
</feature>
<dbReference type="PANTHER" id="PTHR32018:SF1">
    <property type="entry name" value="RHAMNOGALACTURONAN ENDOLYASE"/>
    <property type="match status" value="1"/>
</dbReference>
<evidence type="ECO:0000256" key="1">
    <source>
        <dbReference type="ARBA" id="ARBA00001324"/>
    </source>
</evidence>
<dbReference type="PROSITE" id="PS51318">
    <property type="entry name" value="TAT"/>
    <property type="match status" value="1"/>
</dbReference>
<dbReference type="InterPro" id="IPR010325">
    <property type="entry name" value="Rhamnogal_lyase"/>
</dbReference>
<dbReference type="CDD" id="cd10316">
    <property type="entry name" value="RGL4_M"/>
    <property type="match status" value="1"/>
</dbReference>
<protein>
    <recommendedName>
        <fullName evidence="4">rhamnogalacturonan endolyase</fullName>
        <ecNumber evidence="4">4.2.2.23</ecNumber>
    </recommendedName>
</protein>
<feature type="domain" description="Rhamnogalacturonan lyase" evidence="9">
    <location>
        <begin position="462"/>
        <end position="657"/>
    </location>
</feature>
<accession>A0ABW4ATM2</accession>
<dbReference type="InterPro" id="IPR014718">
    <property type="entry name" value="GH-type_carb-bd"/>
</dbReference>
<dbReference type="InterPro" id="IPR008979">
    <property type="entry name" value="Galactose-bd-like_sf"/>
</dbReference>
<sequence length="662" mass="71664">MSQPVSRRTVLGLAGSIAGATVLAPAFATAANAEAGADVTLTDNGKSVTLTNGLIQFTLVKATAEIINLRLVGSTQGNENVDLLPGGRSHGYTTFNVGTAAASGMKGGTFSVISQTTDRIEVSVLSADPTLQPFYVDIRFALERGASGLYSYWIVKYPDDMPDGLALGQLRYAFSNGTDAAFRWFAVDDERGVQQRPTVAEVQAAVTLQDSTIALPDGTIWSKYQTSTDLEGDNNVFLMSNGTIGLSLVQASKESFGGPTRQELSVHDYYDGMILLWHPLTGHYGMPDVQPAKGWGKVYGPFYLHVAEAATGDEATNVAALWADAKQVAAREKARWPYQWITDPLYAADQRSTVTGRLAIPGQSAIRDGWAVLYQPGPDRDWRGTVLDGTDWQYLGLDYIYFAPIDRAGKFTIPAVRPGTYTLAAFAKGAFGEYRRTGITVPAAGQVDTGRHTWRPVSHGKTLWQIGTPDRTAKEFHTPGGSDGYRSTLAWLEYPYEFPDGVDFTVGTDDPAEKWNYFHPALATPGTAAQLAWRGTTPDETLTNWKIRFAGRRYRTGTGYLDIAIAGSVFGTLAVTLNGTPIASVDPLPGVPGDNSSYRLVARSMYRLLPTITFPATLIQSGENVLSLAPTRAGEITDGLDDWMEPMSGIMYDAIRLQVDAR</sequence>
<dbReference type="Gene3D" id="2.60.120.260">
    <property type="entry name" value="Galactose-binding domain-like"/>
    <property type="match status" value="1"/>
</dbReference>
<comment type="similarity">
    <text evidence="3">Belongs to the polysaccharide lyase 4 family.</text>
</comment>
<feature type="chain" id="PRO_5045143441" description="rhamnogalacturonan endolyase" evidence="8">
    <location>
        <begin position="31"/>
        <end position="662"/>
    </location>
</feature>
<evidence type="ECO:0000256" key="5">
    <source>
        <dbReference type="ARBA" id="ARBA00022525"/>
    </source>
</evidence>
<dbReference type="Pfam" id="PF14683">
    <property type="entry name" value="CBM-like"/>
    <property type="match status" value="1"/>
</dbReference>
<dbReference type="EC" id="4.2.2.23" evidence="4"/>
<evidence type="ECO:0000256" key="6">
    <source>
        <dbReference type="ARBA" id="ARBA00022729"/>
    </source>
</evidence>
<dbReference type="SUPFAM" id="SSF49785">
    <property type="entry name" value="Galactose-binding domain-like"/>
    <property type="match status" value="1"/>
</dbReference>
<dbReference type="Gene3D" id="2.60.40.1120">
    <property type="entry name" value="Carboxypeptidase-like, regulatory domain"/>
    <property type="match status" value="1"/>
</dbReference>
<evidence type="ECO:0000313" key="11">
    <source>
        <dbReference type="EMBL" id="MFD1374244.1"/>
    </source>
</evidence>